<keyword evidence="4 8" id="KW-0378">Hydrolase</keyword>
<evidence type="ECO:0000313" key="10">
    <source>
        <dbReference type="Proteomes" id="UP000181790"/>
    </source>
</evidence>
<evidence type="ECO:0000313" key="9">
    <source>
        <dbReference type="EMBL" id="OIN60889.1"/>
    </source>
</evidence>
<dbReference type="Proteomes" id="UP000181790">
    <property type="component" value="Unassembled WGS sequence"/>
</dbReference>
<accession>A0A1S2VQ42</accession>
<evidence type="ECO:0000256" key="8">
    <source>
        <dbReference type="RuleBase" id="RU364100"/>
    </source>
</evidence>
<keyword evidence="7" id="KW-0456">Lyase</keyword>
<dbReference type="Gene3D" id="3.90.1680.10">
    <property type="entry name" value="SOS response associated peptidase-like"/>
    <property type="match status" value="1"/>
</dbReference>
<dbReference type="GO" id="GO:0016829">
    <property type="term" value="F:lyase activity"/>
    <property type="evidence" value="ECO:0007669"/>
    <property type="project" value="UniProtKB-KW"/>
</dbReference>
<keyword evidence="3" id="KW-0227">DNA damage</keyword>
<dbReference type="EMBL" id="MORL01000001">
    <property type="protein sequence ID" value="OIN60889.1"/>
    <property type="molecule type" value="Genomic_DNA"/>
</dbReference>
<evidence type="ECO:0000256" key="4">
    <source>
        <dbReference type="ARBA" id="ARBA00022801"/>
    </source>
</evidence>
<proteinExistence type="inferred from homology"/>
<comment type="caution">
    <text evidence="9">The sequence shown here is derived from an EMBL/GenBank/DDBJ whole genome shotgun (WGS) entry which is preliminary data.</text>
</comment>
<organism evidence="9 10">
    <name type="scientific">Arsenicibacter rosenii</name>
    <dbReference type="NCBI Taxonomy" id="1750698"/>
    <lineage>
        <taxon>Bacteria</taxon>
        <taxon>Pseudomonadati</taxon>
        <taxon>Bacteroidota</taxon>
        <taxon>Cytophagia</taxon>
        <taxon>Cytophagales</taxon>
        <taxon>Spirosomataceae</taxon>
        <taxon>Arsenicibacter</taxon>
    </lineage>
</organism>
<reference evidence="9 10" key="1">
    <citation type="submission" date="2016-10" db="EMBL/GenBank/DDBJ databases">
        <title>Arsenicibacter rosenii gen. nov., sp. nov., an efficient arsenic-methylating bacterium isolated from an arsenic-contaminated paddy soil.</title>
        <authorList>
            <person name="Huang K."/>
        </authorList>
    </citation>
    <scope>NUCLEOTIDE SEQUENCE [LARGE SCALE GENOMIC DNA]</scope>
    <source>
        <strain evidence="9 10">SM-1</strain>
    </source>
</reference>
<dbReference type="PANTHER" id="PTHR13604">
    <property type="entry name" value="DC12-RELATED"/>
    <property type="match status" value="1"/>
</dbReference>
<sequence length="250" mass="28647">MCYHYALAVQAAQLEEKYKAKIRQPEKKDDLPRYHINAYQFTPSPVITRQQPDLIQFFHWGMIPKWVKSRTDADAIRAKTINARSESIFEKPSFRGAIQAGRRCLIPATGFYEWHTIGKKKFPFYIHSKEQPIFSFAGIWDEWADPETGEVVNTYSMLTTAANPLMAAIHNSKERMPCLLTPDEEESWLHGNLSEADCLTLLARQYPVSKMHSHSISKRITSRSEPTDVAEIMAPSSYPELAGKAELFHE</sequence>
<keyword evidence="6" id="KW-0238">DNA-binding</keyword>
<dbReference type="GO" id="GO:0006508">
    <property type="term" value="P:proteolysis"/>
    <property type="evidence" value="ECO:0007669"/>
    <property type="project" value="UniProtKB-KW"/>
</dbReference>
<comment type="similarity">
    <text evidence="1 8">Belongs to the SOS response-associated peptidase family.</text>
</comment>
<dbReference type="RefSeq" id="WP_071501394.1">
    <property type="nucleotide sequence ID" value="NZ_MORL01000001.1"/>
</dbReference>
<dbReference type="Pfam" id="PF02586">
    <property type="entry name" value="SRAP"/>
    <property type="match status" value="1"/>
</dbReference>
<keyword evidence="5" id="KW-0190">Covalent protein-DNA linkage</keyword>
<dbReference type="InterPro" id="IPR036590">
    <property type="entry name" value="SRAP-like"/>
</dbReference>
<keyword evidence="10" id="KW-1185">Reference proteome</keyword>
<gene>
    <name evidence="9" type="ORF">BLX24_02000</name>
</gene>
<keyword evidence="2 8" id="KW-0645">Protease</keyword>
<evidence type="ECO:0000256" key="2">
    <source>
        <dbReference type="ARBA" id="ARBA00022670"/>
    </source>
</evidence>
<dbReference type="GO" id="GO:0008233">
    <property type="term" value="F:peptidase activity"/>
    <property type="evidence" value="ECO:0007669"/>
    <property type="project" value="UniProtKB-KW"/>
</dbReference>
<evidence type="ECO:0000256" key="1">
    <source>
        <dbReference type="ARBA" id="ARBA00008136"/>
    </source>
</evidence>
<dbReference type="GO" id="GO:0003697">
    <property type="term" value="F:single-stranded DNA binding"/>
    <property type="evidence" value="ECO:0007669"/>
    <property type="project" value="InterPro"/>
</dbReference>
<dbReference type="EC" id="3.4.-.-" evidence="8"/>
<dbReference type="SUPFAM" id="SSF143081">
    <property type="entry name" value="BB1717-like"/>
    <property type="match status" value="1"/>
</dbReference>
<evidence type="ECO:0000256" key="7">
    <source>
        <dbReference type="ARBA" id="ARBA00023239"/>
    </source>
</evidence>
<name>A0A1S2VQ42_9BACT</name>
<dbReference type="PANTHER" id="PTHR13604:SF0">
    <property type="entry name" value="ABASIC SITE PROCESSING PROTEIN HMCES"/>
    <property type="match status" value="1"/>
</dbReference>
<dbReference type="OrthoDB" id="9782620at2"/>
<evidence type="ECO:0000256" key="6">
    <source>
        <dbReference type="ARBA" id="ARBA00023125"/>
    </source>
</evidence>
<dbReference type="InterPro" id="IPR003738">
    <property type="entry name" value="SRAP"/>
</dbReference>
<evidence type="ECO:0000256" key="3">
    <source>
        <dbReference type="ARBA" id="ARBA00022763"/>
    </source>
</evidence>
<protein>
    <recommendedName>
        <fullName evidence="8">Abasic site processing protein</fullName>
        <ecNumber evidence="8">3.4.-.-</ecNumber>
    </recommendedName>
</protein>
<dbReference type="GO" id="GO:0106300">
    <property type="term" value="P:protein-DNA covalent cross-linking repair"/>
    <property type="evidence" value="ECO:0007669"/>
    <property type="project" value="InterPro"/>
</dbReference>
<evidence type="ECO:0000256" key="5">
    <source>
        <dbReference type="ARBA" id="ARBA00023124"/>
    </source>
</evidence>
<dbReference type="AlphaFoldDB" id="A0A1S2VQ42"/>